<dbReference type="PROSITE" id="PS50004">
    <property type="entry name" value="C2"/>
    <property type="match status" value="1"/>
</dbReference>
<reference evidence="2 3" key="1">
    <citation type="submission" date="2024-05" db="EMBL/GenBank/DDBJ databases">
        <title>Genome sequencing and assembly of Indian major carp, Cirrhinus mrigala (Hamilton, 1822).</title>
        <authorList>
            <person name="Mohindra V."/>
            <person name="Chowdhury L.M."/>
            <person name="Lal K."/>
            <person name="Jena J.K."/>
        </authorList>
    </citation>
    <scope>NUCLEOTIDE SEQUENCE [LARGE SCALE GENOMIC DNA]</scope>
    <source>
        <strain evidence="2">CM1030</strain>
        <tissue evidence="2">Blood</tissue>
    </source>
</reference>
<dbReference type="Gene3D" id="2.60.40.150">
    <property type="entry name" value="C2 domain"/>
    <property type="match status" value="1"/>
</dbReference>
<gene>
    <name evidence="2" type="ORF">M9458_014375</name>
</gene>
<keyword evidence="3" id="KW-1185">Reference proteome</keyword>
<feature type="non-terminal residue" evidence="2">
    <location>
        <position position="1"/>
    </location>
</feature>
<dbReference type="InterPro" id="IPR000008">
    <property type="entry name" value="C2_dom"/>
</dbReference>
<dbReference type="Proteomes" id="UP001529510">
    <property type="component" value="Unassembled WGS sequence"/>
</dbReference>
<evidence type="ECO:0000313" key="2">
    <source>
        <dbReference type="EMBL" id="KAL0191677.1"/>
    </source>
</evidence>
<dbReference type="InterPro" id="IPR035892">
    <property type="entry name" value="C2_domain_sf"/>
</dbReference>
<name>A0ABD0QZK6_CIRMR</name>
<dbReference type="InterPro" id="IPR051634">
    <property type="entry name" value="Extended_Synaptotagmin"/>
</dbReference>
<accession>A0ABD0QZK6</accession>
<proteinExistence type="predicted"/>
<dbReference type="SUPFAM" id="SSF49562">
    <property type="entry name" value="C2 domain (Calcium/lipid-binding domain, CaLB)"/>
    <property type="match status" value="1"/>
</dbReference>
<protein>
    <recommendedName>
        <fullName evidence="1">C2 domain-containing protein</fullName>
    </recommendedName>
</protein>
<dbReference type="AlphaFoldDB" id="A0ABD0QZK6"/>
<dbReference type="PANTHER" id="PTHR45761">
    <property type="entry name" value="EXTENDED SYNAPTOTAGMIN-LIKE PROTEIN 2, ISOFORM C"/>
    <property type="match status" value="1"/>
</dbReference>
<dbReference type="Pfam" id="PF00168">
    <property type="entry name" value="C2"/>
    <property type="match status" value="1"/>
</dbReference>
<dbReference type="EMBL" id="JAMKFB020000006">
    <property type="protein sequence ID" value="KAL0191677.1"/>
    <property type="molecule type" value="Genomic_DNA"/>
</dbReference>
<organism evidence="2 3">
    <name type="scientific">Cirrhinus mrigala</name>
    <name type="common">Mrigala</name>
    <dbReference type="NCBI Taxonomy" id="683832"/>
    <lineage>
        <taxon>Eukaryota</taxon>
        <taxon>Metazoa</taxon>
        <taxon>Chordata</taxon>
        <taxon>Craniata</taxon>
        <taxon>Vertebrata</taxon>
        <taxon>Euteleostomi</taxon>
        <taxon>Actinopterygii</taxon>
        <taxon>Neopterygii</taxon>
        <taxon>Teleostei</taxon>
        <taxon>Ostariophysi</taxon>
        <taxon>Cypriniformes</taxon>
        <taxon>Cyprinidae</taxon>
        <taxon>Labeoninae</taxon>
        <taxon>Labeonini</taxon>
        <taxon>Cirrhinus</taxon>
    </lineage>
</organism>
<evidence type="ECO:0000259" key="1">
    <source>
        <dbReference type="PROSITE" id="PS50004"/>
    </source>
</evidence>
<dbReference type="PANTHER" id="PTHR45761:SF7">
    <property type="entry name" value="EXTENDED SYNAPTOTAGMIN-1 ISOFORM X1"/>
    <property type="match status" value="1"/>
</dbReference>
<evidence type="ECO:0000313" key="3">
    <source>
        <dbReference type="Proteomes" id="UP001529510"/>
    </source>
</evidence>
<feature type="domain" description="C2" evidence="1">
    <location>
        <begin position="1"/>
        <end position="50"/>
    </location>
</feature>
<comment type="caution">
    <text evidence="2">The sequence shown here is derived from an EMBL/GenBank/DDBJ whole genome shotgun (WGS) entry which is preliminary data.</text>
</comment>
<sequence>ADALASKDNYVKGVMSGLSDPYAMLRVGPQTFKSRHLDNTLSPKWDEMYE</sequence>
<feature type="non-terminal residue" evidence="2">
    <location>
        <position position="50"/>
    </location>
</feature>